<evidence type="ECO:0000259" key="2">
    <source>
        <dbReference type="Pfam" id="PF25023"/>
    </source>
</evidence>
<keyword evidence="1" id="KW-0677">Repeat</keyword>
<dbReference type="NCBIfam" id="TIGR03696">
    <property type="entry name" value="Rhs_assc_core"/>
    <property type="match status" value="1"/>
</dbReference>
<gene>
    <name evidence="3" type="ORF">GCM10009740_02460</name>
</gene>
<dbReference type="InterPro" id="IPR050708">
    <property type="entry name" value="T6SS_VgrG/RHS"/>
</dbReference>
<dbReference type="InterPro" id="IPR022385">
    <property type="entry name" value="Rhs_assc_core"/>
</dbReference>
<dbReference type="Pfam" id="PF25023">
    <property type="entry name" value="TEN_YD-shell"/>
    <property type="match status" value="1"/>
</dbReference>
<dbReference type="PANTHER" id="PTHR32305:SF15">
    <property type="entry name" value="PROTEIN RHSA-RELATED"/>
    <property type="match status" value="1"/>
</dbReference>
<evidence type="ECO:0000313" key="3">
    <source>
        <dbReference type="EMBL" id="GAA2018211.1"/>
    </source>
</evidence>
<sequence length="175" mass="18248">MELPTGQKGYFVLDGLGTIVGIVDGQGNTQATYAYDPYGTITAVTGTGALVDANPYRHTTGLLDPATGYTKHGTRWNDTTTGRWTTTDPITRLGDPNQANPYSYAADNPINNVDPTGRDAVRYWTEWLFGYAVTTTCVAGATLATGGVDLVAAPAVGIGCGAAGVVAGALLEEIW</sequence>
<evidence type="ECO:0000256" key="1">
    <source>
        <dbReference type="ARBA" id="ARBA00022737"/>
    </source>
</evidence>
<name>A0ABN2TT57_9MICO</name>
<dbReference type="EMBL" id="BAAANB010000001">
    <property type="protein sequence ID" value="GAA2018211.1"/>
    <property type="molecule type" value="Genomic_DNA"/>
</dbReference>
<comment type="caution">
    <text evidence="3">The sequence shown here is derived from an EMBL/GenBank/DDBJ whole genome shotgun (WGS) entry which is preliminary data.</text>
</comment>
<dbReference type="Gene3D" id="2.180.10.10">
    <property type="entry name" value="RHS repeat-associated core"/>
    <property type="match status" value="1"/>
</dbReference>
<dbReference type="PANTHER" id="PTHR32305">
    <property type="match status" value="1"/>
</dbReference>
<dbReference type="InterPro" id="IPR056823">
    <property type="entry name" value="TEN-like_YD-shell"/>
</dbReference>
<reference evidence="3 4" key="1">
    <citation type="journal article" date="2019" name="Int. J. Syst. Evol. Microbiol.">
        <title>The Global Catalogue of Microorganisms (GCM) 10K type strain sequencing project: providing services to taxonomists for standard genome sequencing and annotation.</title>
        <authorList>
            <consortium name="The Broad Institute Genomics Platform"/>
            <consortium name="The Broad Institute Genome Sequencing Center for Infectious Disease"/>
            <person name="Wu L."/>
            <person name="Ma J."/>
        </authorList>
    </citation>
    <scope>NUCLEOTIDE SEQUENCE [LARGE SCALE GENOMIC DNA]</scope>
    <source>
        <strain evidence="3 4">JCM 14283</strain>
    </source>
</reference>
<feature type="domain" description="Teneurin-like YD-shell" evidence="2">
    <location>
        <begin position="7"/>
        <end position="110"/>
    </location>
</feature>
<evidence type="ECO:0000313" key="4">
    <source>
        <dbReference type="Proteomes" id="UP001501285"/>
    </source>
</evidence>
<dbReference type="RefSeq" id="WP_343986281.1">
    <property type="nucleotide sequence ID" value="NZ_BAAANB010000001.1"/>
</dbReference>
<organism evidence="3 4">
    <name type="scientific">Terrabacter terrae</name>
    <dbReference type="NCBI Taxonomy" id="318434"/>
    <lineage>
        <taxon>Bacteria</taxon>
        <taxon>Bacillati</taxon>
        <taxon>Actinomycetota</taxon>
        <taxon>Actinomycetes</taxon>
        <taxon>Micrococcales</taxon>
        <taxon>Intrasporangiaceae</taxon>
        <taxon>Terrabacter</taxon>
    </lineage>
</organism>
<keyword evidence="4" id="KW-1185">Reference proteome</keyword>
<dbReference type="Proteomes" id="UP001501285">
    <property type="component" value="Unassembled WGS sequence"/>
</dbReference>
<proteinExistence type="predicted"/>
<protein>
    <recommendedName>
        <fullName evidence="2">Teneurin-like YD-shell domain-containing protein</fullName>
    </recommendedName>
</protein>
<accession>A0ABN2TT57</accession>